<evidence type="ECO:0000313" key="3">
    <source>
        <dbReference type="EMBL" id="GAA1640832.1"/>
    </source>
</evidence>
<accession>A0ABN2FCR7</accession>
<sequence length="80" mass="7710">MTFSTIVAAVFMIAIALIIVRSVWSLLSGSPALRRGSGNPGIPRYGSGMPGSYHSHSSDSGDGGGGWGGDGGGGGGGGGD</sequence>
<evidence type="ECO:0000256" key="1">
    <source>
        <dbReference type="SAM" id="MobiDB-lite"/>
    </source>
</evidence>
<dbReference type="EMBL" id="BAAAMU010000028">
    <property type="protein sequence ID" value="GAA1640832.1"/>
    <property type="molecule type" value="Genomic_DNA"/>
</dbReference>
<keyword evidence="4" id="KW-1185">Reference proteome</keyword>
<keyword evidence="2" id="KW-0812">Transmembrane</keyword>
<gene>
    <name evidence="3" type="ORF">GCM10009733_042410</name>
</gene>
<keyword evidence="2" id="KW-0472">Membrane</keyword>
<evidence type="ECO:0000313" key="4">
    <source>
        <dbReference type="Proteomes" id="UP001500064"/>
    </source>
</evidence>
<name>A0ABN2FCR7_9ACTN</name>
<feature type="compositionally biased region" description="Gly residues" evidence="1">
    <location>
        <begin position="61"/>
        <end position="80"/>
    </location>
</feature>
<feature type="region of interest" description="Disordered" evidence="1">
    <location>
        <begin position="35"/>
        <end position="80"/>
    </location>
</feature>
<protein>
    <submittedName>
        <fullName evidence="3">Uncharacterized protein</fullName>
    </submittedName>
</protein>
<dbReference type="Proteomes" id="UP001500064">
    <property type="component" value="Unassembled WGS sequence"/>
</dbReference>
<organism evidence="3 4">
    <name type="scientific">Nonomuraea maheshkhaliensis</name>
    <dbReference type="NCBI Taxonomy" id="419590"/>
    <lineage>
        <taxon>Bacteria</taxon>
        <taxon>Bacillati</taxon>
        <taxon>Actinomycetota</taxon>
        <taxon>Actinomycetes</taxon>
        <taxon>Streptosporangiales</taxon>
        <taxon>Streptosporangiaceae</taxon>
        <taxon>Nonomuraea</taxon>
    </lineage>
</organism>
<dbReference type="RefSeq" id="WP_346107159.1">
    <property type="nucleotide sequence ID" value="NZ_BAAAMU010000028.1"/>
</dbReference>
<keyword evidence="2" id="KW-1133">Transmembrane helix</keyword>
<evidence type="ECO:0000256" key="2">
    <source>
        <dbReference type="SAM" id="Phobius"/>
    </source>
</evidence>
<proteinExistence type="predicted"/>
<reference evidence="3 4" key="1">
    <citation type="journal article" date="2019" name="Int. J. Syst. Evol. Microbiol.">
        <title>The Global Catalogue of Microorganisms (GCM) 10K type strain sequencing project: providing services to taxonomists for standard genome sequencing and annotation.</title>
        <authorList>
            <consortium name="The Broad Institute Genomics Platform"/>
            <consortium name="The Broad Institute Genome Sequencing Center for Infectious Disease"/>
            <person name="Wu L."/>
            <person name="Ma J."/>
        </authorList>
    </citation>
    <scope>NUCLEOTIDE SEQUENCE [LARGE SCALE GENOMIC DNA]</scope>
    <source>
        <strain evidence="3 4">JCM 13929</strain>
    </source>
</reference>
<comment type="caution">
    <text evidence="3">The sequence shown here is derived from an EMBL/GenBank/DDBJ whole genome shotgun (WGS) entry which is preliminary data.</text>
</comment>
<feature type="transmembrane region" description="Helical" evidence="2">
    <location>
        <begin position="6"/>
        <end position="27"/>
    </location>
</feature>